<evidence type="ECO:0000259" key="1">
    <source>
        <dbReference type="Pfam" id="PF14498"/>
    </source>
</evidence>
<dbReference type="InterPro" id="IPR016518">
    <property type="entry name" value="Alpha-L-fucosidase"/>
</dbReference>
<reference evidence="4 5" key="1">
    <citation type="submission" date="2021-09" db="EMBL/GenBank/DDBJ databases">
        <title>Genomic insights and catalytic innovation underlie evolution of tropane alkaloids biosynthesis.</title>
        <authorList>
            <person name="Wang Y.-J."/>
            <person name="Tian T."/>
            <person name="Huang J.-P."/>
            <person name="Huang S.-X."/>
        </authorList>
    </citation>
    <scope>NUCLEOTIDE SEQUENCE [LARGE SCALE GENOMIC DNA]</scope>
    <source>
        <strain evidence="4">KIB-2018</strain>
        <tissue evidence="4">Leaf</tissue>
    </source>
</reference>
<proteinExistence type="predicted"/>
<dbReference type="Pfam" id="PF14498">
    <property type="entry name" value="Glyco_hyd_65N_2"/>
    <property type="match status" value="1"/>
</dbReference>
<accession>A0AAV8TDY3</accession>
<evidence type="ECO:0000313" key="4">
    <source>
        <dbReference type="EMBL" id="KAJ8764908.1"/>
    </source>
</evidence>
<feature type="domain" description="Glycosyl hydrolase family 95 catalytic" evidence="3">
    <location>
        <begin position="310"/>
        <end position="724"/>
    </location>
</feature>
<dbReference type="GO" id="GO:0005975">
    <property type="term" value="P:carbohydrate metabolic process"/>
    <property type="evidence" value="ECO:0007669"/>
    <property type="project" value="InterPro"/>
</dbReference>
<dbReference type="PANTHER" id="PTHR31084:SF0">
    <property type="entry name" value="ALPHA-L-FUCOSIDASE 2"/>
    <property type="match status" value="1"/>
</dbReference>
<dbReference type="PANTHER" id="PTHR31084">
    <property type="entry name" value="ALPHA-L-FUCOSIDASE 2"/>
    <property type="match status" value="1"/>
</dbReference>
<dbReference type="FunFam" id="1.50.10.10:FF:000028">
    <property type="entry name" value="Alpha-L-fucosidase 2"/>
    <property type="match status" value="1"/>
</dbReference>
<dbReference type="InterPro" id="IPR054363">
    <property type="entry name" value="GH95_cat"/>
</dbReference>
<dbReference type="AlphaFoldDB" id="A0AAV8TDY3"/>
<protein>
    <recommendedName>
        <fullName evidence="6">Glycosyl hydrolase family 95 N-terminal domain-containing protein</fullName>
    </recommendedName>
</protein>
<dbReference type="Proteomes" id="UP001159364">
    <property type="component" value="Linkage Group LG05"/>
</dbReference>
<dbReference type="InterPro" id="IPR008928">
    <property type="entry name" value="6-hairpin_glycosidase_sf"/>
</dbReference>
<dbReference type="EMBL" id="JAIWQS010000005">
    <property type="protein sequence ID" value="KAJ8764908.1"/>
    <property type="molecule type" value="Genomic_DNA"/>
</dbReference>
<feature type="domain" description="Alpha fucosidase A-like C-terminal" evidence="2">
    <location>
        <begin position="726"/>
        <end position="782"/>
    </location>
</feature>
<name>A0AAV8TDY3_9ROSI</name>
<evidence type="ECO:0000313" key="5">
    <source>
        <dbReference type="Proteomes" id="UP001159364"/>
    </source>
</evidence>
<comment type="caution">
    <text evidence="4">The sequence shown here is derived from an EMBL/GenBank/DDBJ whole genome shotgun (WGS) entry which is preliminary data.</text>
</comment>
<gene>
    <name evidence="4" type="ORF">K2173_010373</name>
</gene>
<dbReference type="InterPro" id="IPR027414">
    <property type="entry name" value="GH95_N_dom"/>
</dbReference>
<organism evidence="4 5">
    <name type="scientific">Erythroxylum novogranatense</name>
    <dbReference type="NCBI Taxonomy" id="1862640"/>
    <lineage>
        <taxon>Eukaryota</taxon>
        <taxon>Viridiplantae</taxon>
        <taxon>Streptophyta</taxon>
        <taxon>Embryophyta</taxon>
        <taxon>Tracheophyta</taxon>
        <taxon>Spermatophyta</taxon>
        <taxon>Magnoliopsida</taxon>
        <taxon>eudicotyledons</taxon>
        <taxon>Gunneridae</taxon>
        <taxon>Pentapetalae</taxon>
        <taxon>rosids</taxon>
        <taxon>fabids</taxon>
        <taxon>Malpighiales</taxon>
        <taxon>Erythroxylaceae</taxon>
        <taxon>Erythroxylum</taxon>
    </lineage>
</organism>
<evidence type="ECO:0008006" key="6">
    <source>
        <dbReference type="Google" id="ProtNLM"/>
    </source>
</evidence>
<dbReference type="GO" id="GO:0004560">
    <property type="term" value="F:alpha-L-fucosidase activity"/>
    <property type="evidence" value="ECO:0007669"/>
    <property type="project" value="InterPro"/>
</dbReference>
<feature type="domain" description="Glycosyl hydrolase family 95 N-terminal" evidence="1">
    <location>
        <begin position="38"/>
        <end position="283"/>
    </location>
</feature>
<dbReference type="Pfam" id="PF21307">
    <property type="entry name" value="Glyco_hydro_95_C"/>
    <property type="match status" value="1"/>
</dbReference>
<dbReference type="Gene3D" id="1.50.10.10">
    <property type="match status" value="1"/>
</dbReference>
<dbReference type="InterPro" id="IPR049053">
    <property type="entry name" value="AFCA-like_C"/>
</dbReference>
<evidence type="ECO:0000259" key="3">
    <source>
        <dbReference type="Pfam" id="PF22124"/>
    </source>
</evidence>
<sequence length="819" mass="92228">MMEAEGWVVVRRPMEKDVWSPSSSAGDCESSRPLKVVFERPAPHWTDAIPIGNGRLGAMIWGGVASELIQLNEDTLWTGVPQDYINPRSPQTLQVVRKLVDEGKYGEATKEAYKLSDKPTDTYLPLGDLKLQFDDSHLKYDEGSYTRELDLDTATSRVKYCVGDVEYTREHFASNPSQVIATKISGNKRGSVTFTLSLDSLLNHRTHTKGHNQMILEGSCPGKRMSSQEHRNDDPKGIQFSAVIDIQISEDSGVIRVLDDRMLKVEGSDWAVLRIVASSSFDGPFTKPEDSPKIPTTDCLFQIKSISNLSYDDLHLHHTDDYQSLFHRMSIQLSKSGKNKNSVSTAQRVKSFQTDEDPSLVELLFQFGRYLLISCSRPGTQVANLQGIWSAELHPAWDASPHININTEMNYWPSLPCNLRECQEPLFDFLSILSVNGSKTAKVNYEANGWLTHHVTDVWGKTTSNRGDPVWAMWPMGGAWLTTHLWEHYLYTMDKDFLENKAYPLLEGCVTFLLDWLIDGREQLLETNPSTSPEHAFIAPDGQHAAVSYSTTMDMSIIRELFSSMVSAAEVLGRSDDPLIQKIRRAQPRLRPTTIARDGSVMEWAEDFEDPEVHHRHISHLFGIFPGHTITIDKNPDLCKAAEYTLYKRGIEGPGWSTTWKAAVWARLRNSEHAYRMLKHLIVLIDPEHEAAFEGGLYSNLFVAHPPFQIDGNFGFPAAVAEMIVQSTLNDIYLLPALPTYKWPNGCVKGLKARGDVTISISWKEGDLDEVGMWSKTQNSVRRLHYRGTVVNATISVGRVYTFNRELSCINTNALSLSF</sequence>
<dbReference type="InterPro" id="IPR012341">
    <property type="entry name" value="6hp_glycosidase-like_sf"/>
</dbReference>
<evidence type="ECO:0000259" key="2">
    <source>
        <dbReference type="Pfam" id="PF21307"/>
    </source>
</evidence>
<keyword evidence="5" id="KW-1185">Reference proteome</keyword>
<dbReference type="PIRSF" id="PIRSF007663">
    <property type="entry name" value="UCP007663"/>
    <property type="match status" value="1"/>
</dbReference>
<dbReference type="SUPFAM" id="SSF48208">
    <property type="entry name" value="Six-hairpin glycosidases"/>
    <property type="match status" value="1"/>
</dbReference>
<dbReference type="Pfam" id="PF22124">
    <property type="entry name" value="Glyco_hydro_95_cat"/>
    <property type="match status" value="1"/>
</dbReference>